<protein>
    <submittedName>
        <fullName evidence="1">Uncharacterized protein</fullName>
    </submittedName>
</protein>
<proteinExistence type="predicted"/>
<accession>A0A917DWF9</accession>
<reference evidence="1" key="1">
    <citation type="journal article" date="2014" name="Int. J. Syst. Evol. Microbiol.">
        <title>Complete genome sequence of Corynebacterium casei LMG S-19264T (=DSM 44701T), isolated from a smear-ripened cheese.</title>
        <authorList>
            <consortium name="US DOE Joint Genome Institute (JGI-PGF)"/>
            <person name="Walter F."/>
            <person name="Albersmeier A."/>
            <person name="Kalinowski J."/>
            <person name="Ruckert C."/>
        </authorList>
    </citation>
    <scope>NUCLEOTIDE SEQUENCE</scope>
    <source>
        <strain evidence="1">CGMCC 1.15178</strain>
    </source>
</reference>
<keyword evidence="2" id="KW-1185">Reference proteome</keyword>
<gene>
    <name evidence="1" type="ORF">GCM10010911_36410</name>
</gene>
<dbReference type="Proteomes" id="UP000612456">
    <property type="component" value="Unassembled WGS sequence"/>
</dbReference>
<name>A0A917DWF9_9BACL</name>
<sequence>MTVFENDSPIQLDILEIAGHLNLDKGRMLEFISSGIVAIPNLQQNNVTVNPGVSGRAQILSPLSHRSGRLRLTQFSELKPIQYGRVRH</sequence>
<evidence type="ECO:0000313" key="2">
    <source>
        <dbReference type="Proteomes" id="UP000612456"/>
    </source>
</evidence>
<reference evidence="1" key="2">
    <citation type="submission" date="2020-09" db="EMBL/GenBank/DDBJ databases">
        <authorList>
            <person name="Sun Q."/>
            <person name="Zhou Y."/>
        </authorList>
    </citation>
    <scope>NUCLEOTIDE SEQUENCE</scope>
    <source>
        <strain evidence="1">CGMCC 1.15178</strain>
    </source>
</reference>
<dbReference type="RefSeq" id="WP_188993300.1">
    <property type="nucleotide sequence ID" value="NZ_BMHP01000002.1"/>
</dbReference>
<comment type="caution">
    <text evidence="1">The sequence shown here is derived from an EMBL/GenBank/DDBJ whole genome shotgun (WGS) entry which is preliminary data.</text>
</comment>
<organism evidence="1 2">
    <name type="scientific">Paenibacillus nasutitermitis</name>
    <dbReference type="NCBI Taxonomy" id="1652958"/>
    <lineage>
        <taxon>Bacteria</taxon>
        <taxon>Bacillati</taxon>
        <taxon>Bacillota</taxon>
        <taxon>Bacilli</taxon>
        <taxon>Bacillales</taxon>
        <taxon>Paenibacillaceae</taxon>
        <taxon>Paenibacillus</taxon>
    </lineage>
</organism>
<dbReference type="EMBL" id="BMHP01000002">
    <property type="protein sequence ID" value="GGD75205.1"/>
    <property type="molecule type" value="Genomic_DNA"/>
</dbReference>
<dbReference type="AlphaFoldDB" id="A0A917DWF9"/>
<evidence type="ECO:0000313" key="1">
    <source>
        <dbReference type="EMBL" id="GGD75205.1"/>
    </source>
</evidence>